<proteinExistence type="predicted"/>
<protein>
    <recommendedName>
        <fullName evidence="4">REJ domain-containing protein</fullName>
    </recommendedName>
</protein>
<gene>
    <name evidence="2" type="ORF">C2G38_2130909</name>
</gene>
<evidence type="ECO:0000313" key="3">
    <source>
        <dbReference type="Proteomes" id="UP000266673"/>
    </source>
</evidence>
<organism evidence="2 3">
    <name type="scientific">Gigaspora rosea</name>
    <dbReference type="NCBI Taxonomy" id="44941"/>
    <lineage>
        <taxon>Eukaryota</taxon>
        <taxon>Fungi</taxon>
        <taxon>Fungi incertae sedis</taxon>
        <taxon>Mucoromycota</taxon>
        <taxon>Glomeromycotina</taxon>
        <taxon>Glomeromycetes</taxon>
        <taxon>Diversisporales</taxon>
        <taxon>Gigasporaceae</taxon>
        <taxon>Gigaspora</taxon>
    </lineage>
</organism>
<name>A0A397TSA3_9GLOM</name>
<reference evidence="2 3" key="1">
    <citation type="submission" date="2018-06" db="EMBL/GenBank/DDBJ databases">
        <title>Comparative genomics reveals the genomic features of Rhizophagus irregularis, R. cerebriforme, R. diaphanum and Gigaspora rosea, and their symbiotic lifestyle signature.</title>
        <authorList>
            <person name="Morin E."/>
            <person name="San Clemente H."/>
            <person name="Chen E.C.H."/>
            <person name="De La Providencia I."/>
            <person name="Hainaut M."/>
            <person name="Kuo A."/>
            <person name="Kohler A."/>
            <person name="Murat C."/>
            <person name="Tang N."/>
            <person name="Roy S."/>
            <person name="Loubradou J."/>
            <person name="Henrissat B."/>
            <person name="Grigoriev I.V."/>
            <person name="Corradi N."/>
            <person name="Roux C."/>
            <person name="Martin F.M."/>
        </authorList>
    </citation>
    <scope>NUCLEOTIDE SEQUENCE [LARGE SCALE GENOMIC DNA]</scope>
    <source>
        <strain evidence="2 3">DAOM 194757</strain>
    </source>
</reference>
<comment type="caution">
    <text evidence="2">The sequence shown here is derived from an EMBL/GenBank/DDBJ whole genome shotgun (WGS) entry which is preliminary data.</text>
</comment>
<evidence type="ECO:0000256" key="1">
    <source>
        <dbReference type="SAM" id="SignalP"/>
    </source>
</evidence>
<dbReference type="AlphaFoldDB" id="A0A397TSA3"/>
<dbReference type="Proteomes" id="UP000266673">
    <property type="component" value="Unassembled WGS sequence"/>
</dbReference>
<accession>A0A397TSA3</accession>
<keyword evidence="3" id="KW-1185">Reference proteome</keyword>
<feature type="signal peptide" evidence="1">
    <location>
        <begin position="1"/>
        <end position="18"/>
    </location>
</feature>
<feature type="chain" id="PRO_5017195581" description="REJ domain-containing protein" evidence="1">
    <location>
        <begin position="19"/>
        <end position="94"/>
    </location>
</feature>
<evidence type="ECO:0000313" key="2">
    <source>
        <dbReference type="EMBL" id="RIA99806.1"/>
    </source>
</evidence>
<keyword evidence="1" id="KW-0732">Signal</keyword>
<sequence>MVDLLLISLSITAQFVNLVEFSISEGSSTSNSILNISISLSSISNNSSLSINSSVSSTDLIISFIWLYEYQSNVRALSCTTVCSIPVSNSGLSS</sequence>
<dbReference type="EMBL" id="QKWP01007268">
    <property type="protein sequence ID" value="RIA99806.1"/>
    <property type="molecule type" value="Genomic_DNA"/>
</dbReference>
<evidence type="ECO:0008006" key="4">
    <source>
        <dbReference type="Google" id="ProtNLM"/>
    </source>
</evidence>
<feature type="non-terminal residue" evidence="2">
    <location>
        <position position="94"/>
    </location>
</feature>